<dbReference type="EMBL" id="CP090978">
    <property type="protein sequence ID" value="UJF36207.1"/>
    <property type="molecule type" value="Genomic_DNA"/>
</dbReference>
<keyword evidence="4 6" id="KW-1133">Transmembrane helix</keyword>
<dbReference type="InterPro" id="IPR037185">
    <property type="entry name" value="EmrE-like"/>
</dbReference>
<evidence type="ECO:0000313" key="8">
    <source>
        <dbReference type="EMBL" id="UJF36207.1"/>
    </source>
</evidence>
<evidence type="ECO:0000259" key="7">
    <source>
        <dbReference type="Pfam" id="PF00892"/>
    </source>
</evidence>
<dbReference type="SUPFAM" id="SSF103481">
    <property type="entry name" value="Multidrug resistance efflux transporter EmrE"/>
    <property type="match status" value="2"/>
</dbReference>
<comment type="subcellular location">
    <subcellularLocation>
        <location evidence="1">Endomembrane system</location>
        <topology evidence="1">Multi-pass membrane protein</topology>
    </subcellularLocation>
</comment>
<reference evidence="8 9" key="1">
    <citation type="journal article" date="2024" name="Int. J. Syst. Evol. Microbiol.">
        <title>Paenibacillus hexagrammi sp. nov., a novel bacterium isolated from the gut content of Hexagrammos agrammus.</title>
        <authorList>
            <person name="Jung H.K."/>
            <person name="Kim D.G."/>
            <person name="Zin H."/>
            <person name="Park J."/>
            <person name="Jung H."/>
            <person name="Kim Y.O."/>
            <person name="Kong H.J."/>
            <person name="Kim J.W."/>
            <person name="Kim Y.S."/>
        </authorList>
    </citation>
    <scope>NUCLEOTIDE SEQUENCE [LARGE SCALE GENOMIC DNA]</scope>
    <source>
        <strain evidence="8 9">YPD9-1</strain>
    </source>
</reference>
<dbReference type="InterPro" id="IPR000620">
    <property type="entry name" value="EamA_dom"/>
</dbReference>
<feature type="transmembrane region" description="Helical" evidence="6">
    <location>
        <begin position="185"/>
        <end position="207"/>
    </location>
</feature>
<dbReference type="PANTHER" id="PTHR32322:SF2">
    <property type="entry name" value="EAMA DOMAIN-CONTAINING PROTEIN"/>
    <property type="match status" value="1"/>
</dbReference>
<evidence type="ECO:0000256" key="4">
    <source>
        <dbReference type="ARBA" id="ARBA00022989"/>
    </source>
</evidence>
<feature type="transmembrane region" description="Helical" evidence="6">
    <location>
        <begin position="40"/>
        <end position="56"/>
    </location>
</feature>
<feature type="transmembrane region" description="Helical" evidence="6">
    <location>
        <begin position="269"/>
        <end position="285"/>
    </location>
</feature>
<gene>
    <name evidence="8" type="ORF">L0M14_00170</name>
</gene>
<feature type="transmembrane region" description="Helical" evidence="6">
    <location>
        <begin position="243"/>
        <end position="263"/>
    </location>
</feature>
<proteinExistence type="inferred from homology"/>
<dbReference type="InterPro" id="IPR050638">
    <property type="entry name" value="AA-Vitamin_Transporters"/>
</dbReference>
<evidence type="ECO:0000256" key="6">
    <source>
        <dbReference type="SAM" id="Phobius"/>
    </source>
</evidence>
<accession>A0ABY3STA3</accession>
<evidence type="ECO:0000313" key="9">
    <source>
        <dbReference type="Proteomes" id="UP001649230"/>
    </source>
</evidence>
<feature type="transmembrane region" description="Helical" evidence="6">
    <location>
        <begin position="126"/>
        <end position="143"/>
    </location>
</feature>
<dbReference type="Proteomes" id="UP001649230">
    <property type="component" value="Chromosome"/>
</dbReference>
<feature type="domain" description="EamA" evidence="7">
    <location>
        <begin position="153"/>
        <end position="284"/>
    </location>
</feature>
<organism evidence="8 9">
    <name type="scientific">Paenibacillus hexagrammi</name>
    <dbReference type="NCBI Taxonomy" id="2908839"/>
    <lineage>
        <taxon>Bacteria</taxon>
        <taxon>Bacillati</taxon>
        <taxon>Bacillota</taxon>
        <taxon>Bacilli</taxon>
        <taxon>Bacillales</taxon>
        <taxon>Paenibacillaceae</taxon>
        <taxon>Paenibacillus</taxon>
    </lineage>
</organism>
<sequence length="289" mass="31341">MARWVSIILVIIGASSYGLLSSFIKMAYGQGFGDGQITPAQMVVGTFFVWILVLFHKPSWQNPFKGPWIKLGLIGIFGLALTTIFLNIAISELKASLSIILLFQFTWMTIAMDCIANRRLPRKAELLAILLIIVGTLLSVNILETELRQISMRGILFGILSALTYSLFLFFTGQVKSTLPPLMKSAVMVTAAIPVLFCIYPPTVFFQPDGGKLLLWGLLLGLLGQVVPTIAFNIGIPRIGSSLSAMLGSIELPVAVIAAYLIIGEPVTGLQWLGMGLILVGIVISENKS</sequence>
<feature type="transmembrane region" description="Helical" evidence="6">
    <location>
        <begin position="7"/>
        <end position="28"/>
    </location>
</feature>
<name>A0ABY3STA3_9BACL</name>
<feature type="transmembrane region" description="Helical" evidence="6">
    <location>
        <begin position="155"/>
        <end position="173"/>
    </location>
</feature>
<dbReference type="RefSeq" id="WP_235122762.1">
    <property type="nucleotide sequence ID" value="NZ_CP090978.1"/>
</dbReference>
<keyword evidence="5 6" id="KW-0472">Membrane</keyword>
<feature type="transmembrane region" description="Helical" evidence="6">
    <location>
        <begin position="96"/>
        <end position="114"/>
    </location>
</feature>
<keyword evidence="9" id="KW-1185">Reference proteome</keyword>
<dbReference type="PANTHER" id="PTHR32322">
    <property type="entry name" value="INNER MEMBRANE TRANSPORTER"/>
    <property type="match status" value="1"/>
</dbReference>
<protein>
    <submittedName>
        <fullName evidence="8">DMT family transporter</fullName>
    </submittedName>
</protein>
<evidence type="ECO:0000256" key="1">
    <source>
        <dbReference type="ARBA" id="ARBA00004127"/>
    </source>
</evidence>
<evidence type="ECO:0000256" key="3">
    <source>
        <dbReference type="ARBA" id="ARBA00022692"/>
    </source>
</evidence>
<feature type="domain" description="EamA" evidence="7">
    <location>
        <begin position="6"/>
        <end position="140"/>
    </location>
</feature>
<evidence type="ECO:0000256" key="5">
    <source>
        <dbReference type="ARBA" id="ARBA00023136"/>
    </source>
</evidence>
<keyword evidence="3 6" id="KW-0812">Transmembrane</keyword>
<evidence type="ECO:0000256" key="2">
    <source>
        <dbReference type="ARBA" id="ARBA00007362"/>
    </source>
</evidence>
<feature type="transmembrane region" description="Helical" evidence="6">
    <location>
        <begin position="213"/>
        <end position="236"/>
    </location>
</feature>
<dbReference type="Pfam" id="PF00892">
    <property type="entry name" value="EamA"/>
    <property type="match status" value="2"/>
</dbReference>
<comment type="similarity">
    <text evidence="2">Belongs to the EamA transporter family.</text>
</comment>
<feature type="transmembrane region" description="Helical" evidence="6">
    <location>
        <begin position="68"/>
        <end position="90"/>
    </location>
</feature>